<gene>
    <name evidence="2" type="ORF">GCM10008905_02060</name>
</gene>
<proteinExistence type="predicted"/>
<keyword evidence="1" id="KW-0812">Transmembrane</keyword>
<dbReference type="Gene3D" id="3.90.1720.10">
    <property type="entry name" value="endopeptidase domain like (from Nostoc punctiforme)"/>
    <property type="match status" value="1"/>
</dbReference>
<keyword evidence="1" id="KW-0472">Membrane</keyword>
<comment type="caution">
    <text evidence="2">The sequence shown here is derived from an EMBL/GenBank/DDBJ whole genome shotgun (WGS) entry which is preliminary data.</text>
</comment>
<reference evidence="3" key="1">
    <citation type="journal article" date="2019" name="Int. J. Syst. Evol. Microbiol.">
        <title>The Global Catalogue of Microorganisms (GCM) 10K type strain sequencing project: providing services to taxonomists for standard genome sequencing and annotation.</title>
        <authorList>
            <consortium name="The Broad Institute Genomics Platform"/>
            <consortium name="The Broad Institute Genome Sequencing Center for Infectious Disease"/>
            <person name="Wu L."/>
            <person name="Ma J."/>
        </authorList>
    </citation>
    <scope>NUCLEOTIDE SEQUENCE [LARGE SCALE GENOMIC DNA]</scope>
    <source>
        <strain evidence="3">JCM 1405</strain>
    </source>
</reference>
<keyword evidence="1" id="KW-1133">Transmembrane helix</keyword>
<evidence type="ECO:0000313" key="3">
    <source>
        <dbReference type="Proteomes" id="UP001500339"/>
    </source>
</evidence>
<accession>A0ABP3TS86</accession>
<name>A0ABP3TS86_9CLOT</name>
<evidence type="ECO:0000313" key="2">
    <source>
        <dbReference type="EMBL" id="GAA0716961.1"/>
    </source>
</evidence>
<dbReference type="EMBL" id="BAAACF010000001">
    <property type="protein sequence ID" value="GAA0716961.1"/>
    <property type="molecule type" value="Genomic_DNA"/>
</dbReference>
<protein>
    <recommendedName>
        <fullName evidence="4">Bacteriophage peptidoglycan hydrolase</fullName>
    </recommendedName>
</protein>
<organism evidence="2 3">
    <name type="scientific">Clostridium malenominatum</name>
    <dbReference type="NCBI Taxonomy" id="1539"/>
    <lineage>
        <taxon>Bacteria</taxon>
        <taxon>Bacillati</taxon>
        <taxon>Bacillota</taxon>
        <taxon>Clostridia</taxon>
        <taxon>Eubacteriales</taxon>
        <taxon>Clostridiaceae</taxon>
        <taxon>Clostridium</taxon>
    </lineage>
</organism>
<evidence type="ECO:0000256" key="1">
    <source>
        <dbReference type="SAM" id="Phobius"/>
    </source>
</evidence>
<keyword evidence="3" id="KW-1185">Reference proteome</keyword>
<sequence length="206" mass="23781">MREIKVVRKAKLARRAKAVRKIKLLLTTLIVVFIAFLSLEKMLMSKISEETNLREQIYSYMQVEKNQKTVFNSAIALNNGDSANTCVYFVAEVLRRNNVRISEDTCNTAQLIEILKEKGWKKDNNYKNLKPGDIVFTTDGMGNKNGVPTHTYVFMDWVEEGSYDYAYICDNQAKDYDNKVYHIRNVKSPDNANGFTKDAFSFFMKP</sequence>
<dbReference type="Proteomes" id="UP001500339">
    <property type="component" value="Unassembled WGS sequence"/>
</dbReference>
<evidence type="ECO:0008006" key="4">
    <source>
        <dbReference type="Google" id="ProtNLM"/>
    </source>
</evidence>
<feature type="transmembrane region" description="Helical" evidence="1">
    <location>
        <begin position="21"/>
        <end position="39"/>
    </location>
</feature>
<dbReference type="RefSeq" id="WP_343765524.1">
    <property type="nucleotide sequence ID" value="NZ_BAAACF010000001.1"/>
</dbReference>